<evidence type="ECO:0000313" key="7">
    <source>
        <dbReference type="Proteomes" id="UP000024635"/>
    </source>
</evidence>
<evidence type="ECO:0000256" key="3">
    <source>
        <dbReference type="ARBA" id="ARBA00022679"/>
    </source>
</evidence>
<dbReference type="GO" id="GO:0016020">
    <property type="term" value="C:membrane"/>
    <property type="evidence" value="ECO:0007669"/>
    <property type="project" value="UniProtKB-SubCell"/>
</dbReference>
<dbReference type="GO" id="GO:0016757">
    <property type="term" value="F:glycosyltransferase activity"/>
    <property type="evidence" value="ECO:0007669"/>
    <property type="project" value="UniProtKB-KW"/>
</dbReference>
<dbReference type="Proteomes" id="UP000024635">
    <property type="component" value="Unassembled WGS sequence"/>
</dbReference>
<sequence>MSEVRSRTHTSCNRTTGKVNVRTSAFAHGLNTIVNMLFSQEVCKPSYSRWKRIETARIDCGRVIRGDQEYTSYVAKNRPTIVHNDQNVSCAQLRRRILPPTSMKPIPLGVAFARIVYRDYELIEDELRSSYHPQNYFCYSIDQKADKKFRSNMKRLAQCLPNVVVSSDEFNIDEGGHYMNIAHYRCMQLLLKKSSWGYILLLQNHDIVIKSPHEIAEIYSLLDGANDVQVTRCGEDLCGHDRSWNPRSLNLFLNESALSEKLLNTHLDFAKGYVQASLSRAAVEWLVHTVNVTTLIEQLNKKSFGLDEIWLATLQVSNELGMPGGFTADCLKQGKDTASISRLSAWTSDRNYKGCKSGYARKSICIYGIEDLQTLMQFPHITANKMLPEFDYGVIECVHETIFNRTFLDQTDHPLDRDIYANMANVKYHKNRRKPDPNFKLECVRAQRNIDELYTASRELS</sequence>
<proteinExistence type="predicted"/>
<dbReference type="AlphaFoldDB" id="A0A016T5W4"/>
<evidence type="ECO:0000256" key="1">
    <source>
        <dbReference type="ARBA" id="ARBA00004606"/>
    </source>
</evidence>
<comment type="caution">
    <text evidence="6">The sequence shown here is derived from an EMBL/GenBank/DDBJ whole genome shotgun (WGS) entry which is preliminary data.</text>
</comment>
<gene>
    <name evidence="6" type="primary">Acey_s0134.g1805</name>
    <name evidence="6" type="ORF">Y032_0134g1805</name>
</gene>
<dbReference type="InterPro" id="IPR003406">
    <property type="entry name" value="Glyco_trans_14"/>
</dbReference>
<dbReference type="PANTHER" id="PTHR46671:SF7">
    <property type="entry name" value="CORE-2_I-BRANCHING ENZYME"/>
    <property type="match status" value="1"/>
</dbReference>
<keyword evidence="7" id="KW-1185">Reference proteome</keyword>
<reference evidence="7" key="1">
    <citation type="journal article" date="2015" name="Nat. Genet.">
        <title>The genome and transcriptome of the zoonotic hookworm Ancylostoma ceylanicum identify infection-specific gene families.</title>
        <authorList>
            <person name="Schwarz E.M."/>
            <person name="Hu Y."/>
            <person name="Antoshechkin I."/>
            <person name="Miller M.M."/>
            <person name="Sternberg P.W."/>
            <person name="Aroian R.V."/>
        </authorList>
    </citation>
    <scope>NUCLEOTIDE SEQUENCE</scope>
    <source>
        <strain evidence="7">HY135</strain>
    </source>
</reference>
<dbReference type="STRING" id="53326.A0A016T5W4"/>
<organism evidence="6 7">
    <name type="scientific">Ancylostoma ceylanicum</name>
    <dbReference type="NCBI Taxonomy" id="53326"/>
    <lineage>
        <taxon>Eukaryota</taxon>
        <taxon>Metazoa</taxon>
        <taxon>Ecdysozoa</taxon>
        <taxon>Nematoda</taxon>
        <taxon>Chromadorea</taxon>
        <taxon>Rhabditida</taxon>
        <taxon>Rhabditina</taxon>
        <taxon>Rhabditomorpha</taxon>
        <taxon>Strongyloidea</taxon>
        <taxon>Ancylostomatidae</taxon>
        <taxon>Ancylostomatinae</taxon>
        <taxon>Ancylostoma</taxon>
    </lineage>
</organism>
<name>A0A016T5W4_9BILA</name>
<keyword evidence="2" id="KW-0328">Glycosyltransferase</keyword>
<comment type="subcellular location">
    <subcellularLocation>
        <location evidence="1">Membrane</location>
        <topology evidence="1">Single-pass type II membrane protein</topology>
    </subcellularLocation>
</comment>
<protein>
    <recommendedName>
        <fullName evidence="8">Core-2/I-Branching enzyme</fullName>
    </recommendedName>
</protein>
<evidence type="ECO:0000256" key="2">
    <source>
        <dbReference type="ARBA" id="ARBA00022676"/>
    </source>
</evidence>
<keyword evidence="4" id="KW-0472">Membrane</keyword>
<dbReference type="Pfam" id="PF02485">
    <property type="entry name" value="Branch"/>
    <property type="match status" value="1"/>
</dbReference>
<dbReference type="PANTHER" id="PTHR46671">
    <property type="entry name" value="PROTEIN CBG11221"/>
    <property type="match status" value="1"/>
</dbReference>
<keyword evidence="3" id="KW-0808">Transferase</keyword>
<evidence type="ECO:0000256" key="4">
    <source>
        <dbReference type="ARBA" id="ARBA00023136"/>
    </source>
</evidence>
<dbReference type="EMBL" id="JARK01001470">
    <property type="protein sequence ID" value="EYB98011.1"/>
    <property type="molecule type" value="Genomic_DNA"/>
</dbReference>
<evidence type="ECO:0008006" key="8">
    <source>
        <dbReference type="Google" id="ProtNLM"/>
    </source>
</evidence>
<evidence type="ECO:0000256" key="5">
    <source>
        <dbReference type="ARBA" id="ARBA00023180"/>
    </source>
</evidence>
<accession>A0A016T5W4</accession>
<keyword evidence="5" id="KW-0325">Glycoprotein</keyword>
<dbReference type="OrthoDB" id="2019572at2759"/>
<evidence type="ECO:0000313" key="6">
    <source>
        <dbReference type="EMBL" id="EYB98011.1"/>
    </source>
</evidence>